<dbReference type="InterPro" id="IPR020846">
    <property type="entry name" value="MFS_dom"/>
</dbReference>
<evidence type="ECO:0000256" key="3">
    <source>
        <dbReference type="ARBA" id="ARBA00022448"/>
    </source>
</evidence>
<dbReference type="PROSITE" id="PS50850">
    <property type="entry name" value="MFS"/>
    <property type="match status" value="1"/>
</dbReference>
<organism evidence="14 15">
    <name type="scientific">Rothia koreensis</name>
    <dbReference type="NCBI Taxonomy" id="592378"/>
    <lineage>
        <taxon>Bacteria</taxon>
        <taxon>Bacillati</taxon>
        <taxon>Actinomycetota</taxon>
        <taxon>Actinomycetes</taxon>
        <taxon>Micrococcales</taxon>
        <taxon>Micrococcaceae</taxon>
        <taxon>Rothia</taxon>
    </lineage>
</organism>
<dbReference type="EMBL" id="WOGT01000003">
    <property type="protein sequence ID" value="MUN54875.1"/>
    <property type="molecule type" value="Genomic_DNA"/>
</dbReference>
<dbReference type="GO" id="GO:0015293">
    <property type="term" value="F:symporter activity"/>
    <property type="evidence" value="ECO:0007669"/>
    <property type="project" value="UniProtKB-KW"/>
</dbReference>
<keyword evidence="4" id="KW-1003">Cell membrane</keyword>
<feature type="transmembrane region" description="Helical" evidence="12">
    <location>
        <begin position="130"/>
        <end position="157"/>
    </location>
</feature>
<keyword evidence="15" id="KW-1185">Reference proteome</keyword>
<evidence type="ECO:0000256" key="7">
    <source>
        <dbReference type="ARBA" id="ARBA00022989"/>
    </source>
</evidence>
<name>A0A7K1LI65_9MICC</name>
<feature type="transmembrane region" description="Helical" evidence="12">
    <location>
        <begin position="297"/>
        <end position="317"/>
    </location>
</feature>
<dbReference type="Pfam" id="PF07690">
    <property type="entry name" value="MFS_1"/>
    <property type="match status" value="1"/>
</dbReference>
<comment type="caution">
    <text evidence="14">The sequence shown here is derived from an EMBL/GenBank/DDBJ whole genome shotgun (WGS) entry which is preliminary data.</text>
</comment>
<evidence type="ECO:0000259" key="13">
    <source>
        <dbReference type="PROSITE" id="PS50850"/>
    </source>
</evidence>
<dbReference type="AlphaFoldDB" id="A0A7K1LI65"/>
<reference evidence="14 15" key="1">
    <citation type="submission" date="2019-12" db="EMBL/GenBank/DDBJ databases">
        <authorList>
            <person name="Li J."/>
            <person name="Shi Y."/>
            <person name="Xu G."/>
            <person name="Xiao D."/>
            <person name="Ran X."/>
        </authorList>
    </citation>
    <scope>NUCLEOTIDE SEQUENCE [LARGE SCALE GENOMIC DNA]</scope>
    <source>
        <strain evidence="14 15">JCM 15915</strain>
    </source>
</reference>
<evidence type="ECO:0000256" key="10">
    <source>
        <dbReference type="ARBA" id="ARBA00039918"/>
    </source>
</evidence>
<dbReference type="RefSeq" id="WP_129314941.1">
    <property type="nucleotide sequence ID" value="NZ_NOIQ01000003.1"/>
</dbReference>
<evidence type="ECO:0000256" key="8">
    <source>
        <dbReference type="ARBA" id="ARBA00023136"/>
    </source>
</evidence>
<feature type="transmembrane region" description="Helical" evidence="12">
    <location>
        <begin position="104"/>
        <end position="124"/>
    </location>
</feature>
<accession>A0A7K1LI65</accession>
<evidence type="ECO:0000256" key="2">
    <source>
        <dbReference type="ARBA" id="ARBA00008240"/>
    </source>
</evidence>
<evidence type="ECO:0000256" key="12">
    <source>
        <dbReference type="SAM" id="Phobius"/>
    </source>
</evidence>
<dbReference type="Gene3D" id="1.20.1250.20">
    <property type="entry name" value="MFS general substrate transporter like domains"/>
    <property type="match status" value="2"/>
</dbReference>
<dbReference type="PANTHER" id="PTHR43528">
    <property type="entry name" value="ALPHA-KETOGLUTARATE PERMEASE"/>
    <property type="match status" value="1"/>
</dbReference>
<dbReference type="InterPro" id="IPR005828">
    <property type="entry name" value="MFS_sugar_transport-like"/>
</dbReference>
<feature type="transmembrane region" description="Helical" evidence="12">
    <location>
        <begin position="423"/>
        <end position="441"/>
    </location>
</feature>
<evidence type="ECO:0000256" key="9">
    <source>
        <dbReference type="ARBA" id="ARBA00037295"/>
    </source>
</evidence>
<feature type="transmembrane region" description="Helical" evidence="12">
    <location>
        <begin position="169"/>
        <end position="191"/>
    </location>
</feature>
<feature type="compositionally biased region" description="Polar residues" evidence="11">
    <location>
        <begin position="1"/>
        <end position="11"/>
    </location>
</feature>
<feature type="transmembrane region" description="Helical" evidence="12">
    <location>
        <begin position="71"/>
        <end position="92"/>
    </location>
</feature>
<dbReference type="PANTHER" id="PTHR43528:SF1">
    <property type="entry name" value="ALPHA-KETOGLUTARATE PERMEASE"/>
    <property type="match status" value="1"/>
</dbReference>
<dbReference type="InterPro" id="IPR036259">
    <property type="entry name" value="MFS_trans_sf"/>
</dbReference>
<gene>
    <name evidence="14" type="ORF">GMA10_06565</name>
</gene>
<protein>
    <recommendedName>
        <fullName evidence="10">Putative proline/betaine transporter</fullName>
    </recommendedName>
</protein>
<feature type="domain" description="Major facilitator superfamily (MFS) profile" evidence="13">
    <location>
        <begin position="32"/>
        <end position="447"/>
    </location>
</feature>
<dbReference type="SUPFAM" id="SSF103473">
    <property type="entry name" value="MFS general substrate transporter"/>
    <property type="match status" value="1"/>
</dbReference>
<comment type="similarity">
    <text evidence="2">Belongs to the major facilitator superfamily. Metabolite:H+ Symporter (MHS) family (TC 2.A.1.6) family.</text>
</comment>
<evidence type="ECO:0000256" key="4">
    <source>
        <dbReference type="ARBA" id="ARBA00022475"/>
    </source>
</evidence>
<dbReference type="FunFam" id="1.20.1250.20:FF:000001">
    <property type="entry name" value="Dicarboxylate MFS transporter"/>
    <property type="match status" value="1"/>
</dbReference>
<dbReference type="InterPro" id="IPR051084">
    <property type="entry name" value="H+-coupled_symporters"/>
</dbReference>
<dbReference type="OrthoDB" id="8953821at2"/>
<feature type="region of interest" description="Disordered" evidence="11">
    <location>
        <begin position="1"/>
        <end position="27"/>
    </location>
</feature>
<dbReference type="Proteomes" id="UP000462152">
    <property type="component" value="Unassembled WGS sequence"/>
</dbReference>
<keyword evidence="6" id="KW-0769">Symport</keyword>
<evidence type="ECO:0000256" key="1">
    <source>
        <dbReference type="ARBA" id="ARBA00004651"/>
    </source>
</evidence>
<evidence type="ECO:0000256" key="11">
    <source>
        <dbReference type="SAM" id="MobiDB-lite"/>
    </source>
</evidence>
<comment type="function">
    <text evidence="9">May be a proton symporter involved in the uptake of osmolytes such as proline and glycine betaine.</text>
</comment>
<dbReference type="Pfam" id="PF00083">
    <property type="entry name" value="Sugar_tr"/>
    <property type="match status" value="1"/>
</dbReference>
<keyword evidence="5 12" id="KW-0812">Transmembrane</keyword>
<feature type="transmembrane region" description="Helical" evidence="12">
    <location>
        <begin position="353"/>
        <end position="370"/>
    </location>
</feature>
<feature type="transmembrane region" description="Helical" evidence="12">
    <location>
        <begin position="329"/>
        <end position="347"/>
    </location>
</feature>
<feature type="transmembrane region" description="Helical" evidence="12">
    <location>
        <begin position="382"/>
        <end position="403"/>
    </location>
</feature>
<evidence type="ECO:0000313" key="15">
    <source>
        <dbReference type="Proteomes" id="UP000462152"/>
    </source>
</evidence>
<evidence type="ECO:0000256" key="5">
    <source>
        <dbReference type="ARBA" id="ARBA00022692"/>
    </source>
</evidence>
<evidence type="ECO:0000256" key="6">
    <source>
        <dbReference type="ARBA" id="ARBA00022847"/>
    </source>
</evidence>
<feature type="transmembrane region" description="Helical" evidence="12">
    <location>
        <begin position="203"/>
        <end position="222"/>
    </location>
</feature>
<sequence length="464" mass="49464">MTSSSETSEPNHSAAADAPHPTDPDAGQRRKAIVSSFLGNFVEWFDYGAYSYLAVTIGSEFFPGDAAQSTLMAFGLFAVAFLIRPVGAFFWGHWGDRFGRTKTLAWSILLMTGATFLIGCLPGASTIGIAAPLILLLLRLVQGFSASGEYAGASALLSEFAPHGKRGRYASVVPASTASGLLLGSLAATLLYGLLSDDAMASWGWRLPFLVAAPLGLIGLYIRRKIEDTPAFVKHTTSQMEQVKRGHKPTPPLVELLISAPKQMIQGLGIVLLNAVGFYVVLTFMPTYLSENLGYDAAASQLATTLSLVTYIAFIFLTGSVADRMGRRNTLILASCLFIVLTIPAFLVMGTGHYWLAVLALVIMGAFLSLNDGALPSAVSELFPTAVRFSGFALVFNIGNALFGGPMSAVNTWLISRTGNTLWPAFLLMGAALLALGAVLWSKDRSKSSIDFDHAEESVAEPVE</sequence>
<keyword evidence="7 12" id="KW-1133">Transmembrane helix</keyword>
<feature type="transmembrane region" description="Helical" evidence="12">
    <location>
        <begin position="267"/>
        <end position="285"/>
    </location>
</feature>
<dbReference type="InterPro" id="IPR011701">
    <property type="entry name" value="MFS"/>
</dbReference>
<comment type="subcellular location">
    <subcellularLocation>
        <location evidence="1">Cell membrane</location>
        <topology evidence="1">Multi-pass membrane protein</topology>
    </subcellularLocation>
</comment>
<keyword evidence="8 12" id="KW-0472">Membrane</keyword>
<proteinExistence type="inferred from homology"/>
<dbReference type="GO" id="GO:0005886">
    <property type="term" value="C:plasma membrane"/>
    <property type="evidence" value="ECO:0007669"/>
    <property type="project" value="UniProtKB-SubCell"/>
</dbReference>
<keyword evidence="3" id="KW-0813">Transport</keyword>
<evidence type="ECO:0000313" key="14">
    <source>
        <dbReference type="EMBL" id="MUN54875.1"/>
    </source>
</evidence>